<reference evidence="1" key="1">
    <citation type="submission" date="2020-05" db="EMBL/GenBank/DDBJ databases">
        <title>Large-scale comparative analyses of tick genomes elucidate their genetic diversity and vector capacities.</title>
        <authorList>
            <person name="Jia N."/>
            <person name="Wang J."/>
            <person name="Shi W."/>
            <person name="Du L."/>
            <person name="Sun Y."/>
            <person name="Zhan W."/>
            <person name="Jiang J."/>
            <person name="Wang Q."/>
            <person name="Zhang B."/>
            <person name="Ji P."/>
            <person name="Sakyi L.B."/>
            <person name="Cui X."/>
            <person name="Yuan T."/>
            <person name="Jiang B."/>
            <person name="Yang W."/>
            <person name="Lam T.T.-Y."/>
            <person name="Chang Q."/>
            <person name="Ding S."/>
            <person name="Wang X."/>
            <person name="Zhu J."/>
            <person name="Ruan X."/>
            <person name="Zhao L."/>
            <person name="Wei J."/>
            <person name="Que T."/>
            <person name="Du C."/>
            <person name="Cheng J."/>
            <person name="Dai P."/>
            <person name="Han X."/>
            <person name="Huang E."/>
            <person name="Gao Y."/>
            <person name="Liu J."/>
            <person name="Shao H."/>
            <person name="Ye R."/>
            <person name="Li L."/>
            <person name="Wei W."/>
            <person name="Wang X."/>
            <person name="Wang C."/>
            <person name="Yang T."/>
            <person name="Huo Q."/>
            <person name="Li W."/>
            <person name="Guo W."/>
            <person name="Chen H."/>
            <person name="Zhou L."/>
            <person name="Ni X."/>
            <person name="Tian J."/>
            <person name="Zhou Y."/>
            <person name="Sheng Y."/>
            <person name="Liu T."/>
            <person name="Pan Y."/>
            <person name="Xia L."/>
            <person name="Li J."/>
            <person name="Zhao F."/>
            <person name="Cao W."/>
        </authorList>
    </citation>
    <scope>NUCLEOTIDE SEQUENCE</scope>
    <source>
        <strain evidence="1">Hyas-2018</strain>
    </source>
</reference>
<dbReference type="EMBL" id="CM023484">
    <property type="protein sequence ID" value="KAH6933236.1"/>
    <property type="molecule type" value="Genomic_DNA"/>
</dbReference>
<gene>
    <name evidence="1" type="ORF">HPB50_013802</name>
</gene>
<name>A0ACB7SGR8_HYAAI</name>
<keyword evidence="2" id="KW-1185">Reference proteome</keyword>
<accession>A0ACB7SGR8</accession>
<evidence type="ECO:0000313" key="2">
    <source>
        <dbReference type="Proteomes" id="UP000821845"/>
    </source>
</evidence>
<organism evidence="1 2">
    <name type="scientific">Hyalomma asiaticum</name>
    <name type="common">Tick</name>
    <dbReference type="NCBI Taxonomy" id="266040"/>
    <lineage>
        <taxon>Eukaryota</taxon>
        <taxon>Metazoa</taxon>
        <taxon>Ecdysozoa</taxon>
        <taxon>Arthropoda</taxon>
        <taxon>Chelicerata</taxon>
        <taxon>Arachnida</taxon>
        <taxon>Acari</taxon>
        <taxon>Parasitiformes</taxon>
        <taxon>Ixodida</taxon>
        <taxon>Ixodoidea</taxon>
        <taxon>Ixodidae</taxon>
        <taxon>Hyalomminae</taxon>
        <taxon>Hyalomma</taxon>
    </lineage>
</organism>
<proteinExistence type="predicted"/>
<dbReference type="Proteomes" id="UP000821845">
    <property type="component" value="Chromosome 4"/>
</dbReference>
<sequence>MAHRLRVSESHRELVLAFMEQHPEVAHNTAELQHGLTVTYKRRLWQHLADTLNAQGPVMKTTLQWQEWWRRQLHEARHDAAAVTEAQRCTGGGRAPGFRRRVLQVTGMGRTAVPRELDQPPQAAGTQKVATAPAYVYPFGHDVIAVILSRYSTLKFYFVF</sequence>
<evidence type="ECO:0000313" key="1">
    <source>
        <dbReference type="EMBL" id="KAH6933236.1"/>
    </source>
</evidence>
<comment type="caution">
    <text evidence="1">The sequence shown here is derived from an EMBL/GenBank/DDBJ whole genome shotgun (WGS) entry which is preliminary data.</text>
</comment>
<protein>
    <submittedName>
        <fullName evidence="1">Uncharacterized protein</fullName>
    </submittedName>
</protein>